<accession>A0ACA9R0J0</accession>
<protein>
    <submittedName>
        <fullName evidence="1">2476_t:CDS:1</fullName>
    </submittedName>
</protein>
<proteinExistence type="predicted"/>
<dbReference type="EMBL" id="CAJVPT010065610">
    <property type="protein sequence ID" value="CAG8772125.1"/>
    <property type="molecule type" value="Genomic_DNA"/>
</dbReference>
<evidence type="ECO:0000313" key="2">
    <source>
        <dbReference type="Proteomes" id="UP000789525"/>
    </source>
</evidence>
<sequence>TTSDYGKIEANERFWQDHASLHYFGVMNEALSVTADPSPTHPLSQIYFLESYRLHSGDWYDFDKAVDTLRRIPNLKRVTVPTFLNSWPAQQKEKMLALYQQETLRKVEFAHHYGVTMSYERRRTYPDIPLPELIIGGTLEGMVMTCFIYHKLTGGNALTESLMPHLITLEIAAVALTLI</sequence>
<evidence type="ECO:0000313" key="1">
    <source>
        <dbReference type="EMBL" id="CAG8772125.1"/>
    </source>
</evidence>
<reference evidence="1" key="1">
    <citation type="submission" date="2021-06" db="EMBL/GenBank/DDBJ databases">
        <authorList>
            <person name="Kallberg Y."/>
            <person name="Tangrot J."/>
            <person name="Rosling A."/>
        </authorList>
    </citation>
    <scope>NUCLEOTIDE SEQUENCE</scope>
    <source>
        <strain evidence="1">CL356</strain>
    </source>
</reference>
<feature type="non-terminal residue" evidence="1">
    <location>
        <position position="179"/>
    </location>
</feature>
<gene>
    <name evidence="1" type="ORF">ACOLOM_LOCUS13858</name>
</gene>
<keyword evidence="2" id="KW-1185">Reference proteome</keyword>
<comment type="caution">
    <text evidence="1">The sequence shown here is derived from an EMBL/GenBank/DDBJ whole genome shotgun (WGS) entry which is preliminary data.</text>
</comment>
<feature type="non-terminal residue" evidence="1">
    <location>
        <position position="1"/>
    </location>
</feature>
<name>A0ACA9R0J0_9GLOM</name>
<organism evidence="1 2">
    <name type="scientific">Acaulospora colombiana</name>
    <dbReference type="NCBI Taxonomy" id="27376"/>
    <lineage>
        <taxon>Eukaryota</taxon>
        <taxon>Fungi</taxon>
        <taxon>Fungi incertae sedis</taxon>
        <taxon>Mucoromycota</taxon>
        <taxon>Glomeromycotina</taxon>
        <taxon>Glomeromycetes</taxon>
        <taxon>Diversisporales</taxon>
        <taxon>Acaulosporaceae</taxon>
        <taxon>Acaulospora</taxon>
    </lineage>
</organism>
<dbReference type="Proteomes" id="UP000789525">
    <property type="component" value="Unassembled WGS sequence"/>
</dbReference>